<evidence type="ECO:0000256" key="6">
    <source>
        <dbReference type="ARBA" id="ARBA00023157"/>
    </source>
</evidence>
<keyword evidence="3" id="KW-0547">Nucleotide-binding</keyword>
<dbReference type="GO" id="GO:0004370">
    <property type="term" value="F:glycerol kinase activity"/>
    <property type="evidence" value="ECO:0007669"/>
    <property type="project" value="TreeGrafter"/>
</dbReference>
<dbReference type="RefSeq" id="WP_045087823.1">
    <property type="nucleotide sequence ID" value="NZ_LN824141.1"/>
</dbReference>
<organism evidence="10 11">
    <name type="scientific">Defluviitoga tunisiensis</name>
    <dbReference type="NCBI Taxonomy" id="1006576"/>
    <lineage>
        <taxon>Bacteria</taxon>
        <taxon>Thermotogati</taxon>
        <taxon>Thermotogota</taxon>
        <taxon>Thermotogae</taxon>
        <taxon>Petrotogales</taxon>
        <taxon>Petrotogaceae</taxon>
        <taxon>Defluviitoga</taxon>
    </lineage>
</organism>
<dbReference type="KEGG" id="dtn:DTL3_1047"/>
<dbReference type="Gene3D" id="3.30.420.40">
    <property type="match status" value="2"/>
</dbReference>
<feature type="domain" description="Carbohydrate kinase FGGY N-terminal" evidence="8">
    <location>
        <begin position="6"/>
        <end position="237"/>
    </location>
</feature>
<evidence type="ECO:0000256" key="3">
    <source>
        <dbReference type="ARBA" id="ARBA00022741"/>
    </source>
</evidence>
<evidence type="ECO:0000313" key="10">
    <source>
        <dbReference type="EMBL" id="CEP78351.1"/>
    </source>
</evidence>
<dbReference type="GO" id="GO:0019301">
    <property type="term" value="P:rhamnose catabolic process"/>
    <property type="evidence" value="ECO:0007669"/>
    <property type="project" value="InterPro"/>
</dbReference>
<dbReference type="GO" id="GO:0008993">
    <property type="term" value="F:rhamnulokinase activity"/>
    <property type="evidence" value="ECO:0007669"/>
    <property type="project" value="InterPro"/>
</dbReference>
<dbReference type="GO" id="GO:0005524">
    <property type="term" value="F:ATP binding"/>
    <property type="evidence" value="ECO:0007669"/>
    <property type="project" value="UniProtKB-KW"/>
</dbReference>
<comment type="similarity">
    <text evidence="1">Belongs to the FGGY kinase family.</text>
</comment>
<evidence type="ECO:0000313" key="11">
    <source>
        <dbReference type="Proteomes" id="UP000032809"/>
    </source>
</evidence>
<gene>
    <name evidence="10" type="primary">rhaB</name>
    <name evidence="10" type="ORF">DTL3_1047</name>
</gene>
<keyword evidence="7" id="KW-0684">Rhamnose metabolism</keyword>
<keyword evidence="11" id="KW-1185">Reference proteome</keyword>
<dbReference type="GO" id="GO:0004747">
    <property type="term" value="F:ribokinase activity"/>
    <property type="evidence" value="ECO:0007669"/>
    <property type="project" value="UniProtKB-EC"/>
</dbReference>
<evidence type="ECO:0000256" key="5">
    <source>
        <dbReference type="ARBA" id="ARBA00022840"/>
    </source>
</evidence>
<keyword evidence="4 10" id="KW-0418">Kinase</keyword>
<evidence type="ECO:0000259" key="8">
    <source>
        <dbReference type="Pfam" id="PF00370"/>
    </source>
</evidence>
<dbReference type="InterPro" id="IPR018485">
    <property type="entry name" value="FGGY_C"/>
</dbReference>
<feature type="domain" description="Carbohydrate kinase FGGY C-terminal" evidence="9">
    <location>
        <begin position="253"/>
        <end position="443"/>
    </location>
</feature>
<evidence type="ECO:0000256" key="4">
    <source>
        <dbReference type="ARBA" id="ARBA00022777"/>
    </source>
</evidence>
<evidence type="ECO:0000256" key="1">
    <source>
        <dbReference type="ARBA" id="ARBA00009156"/>
    </source>
</evidence>
<dbReference type="AlphaFoldDB" id="A0A0C7NKD8"/>
<dbReference type="GO" id="GO:0005829">
    <property type="term" value="C:cytosol"/>
    <property type="evidence" value="ECO:0007669"/>
    <property type="project" value="TreeGrafter"/>
</dbReference>
<dbReference type="EMBL" id="LN824141">
    <property type="protein sequence ID" value="CEP78351.1"/>
    <property type="molecule type" value="Genomic_DNA"/>
</dbReference>
<dbReference type="Pfam" id="PF00370">
    <property type="entry name" value="FGGY_N"/>
    <property type="match status" value="1"/>
</dbReference>
<evidence type="ECO:0000256" key="2">
    <source>
        <dbReference type="ARBA" id="ARBA00022679"/>
    </source>
</evidence>
<keyword evidence="6" id="KW-1015">Disulfide bond</keyword>
<reference evidence="11" key="1">
    <citation type="submission" date="2014-11" db="EMBL/GenBank/DDBJ databases">
        <authorList>
            <person name="Wibberg D."/>
        </authorList>
    </citation>
    <scope>NUCLEOTIDE SEQUENCE [LARGE SCALE GENOMIC DNA]</scope>
    <source>
        <strain evidence="11">L3</strain>
    </source>
</reference>
<sequence>MKYFNLAVDLGASGGKVFAGTLQNDKLVLQEVNRFPNNVVEINGVSFWDILYLYNNILNSVNIAQERGLEVLSLGIDSWGVDFGLLNKNRFLINNPIHYRNMFKTNIMQEAIEKVGKQWIYEHSPTQFQPFNTLYQILAYKKYAPDFLEISKDLLTIPSLFNYFLTEEKAIDFTMATTTQIYNHRKRSWDEEIIKRFEIPDILPKILPAGTKIGKIKKGIINKNSEIEVVLPASHDTGSAFAAISSDPKDTLFISLGTWCLTGAIVDEVPISKELMENNLAAEGCLDGSYRILANITGMWLIQGIIQSLNLPDNNETYDKITKMAKEAKPFTSYINVDDASLQNPDDMIKAIKEQSIKDSKLELKDTSEVIRTALEGIAFRVNETKEKLEKILKINFKRVHAVGGGTRNKLLCQFISDATGLEVITGPVEGTAVGNLVSQLYALGTLKNFEEIRDLIKRSFQFQTYEPENPKLWKEAFRKLKM</sequence>
<dbReference type="CDD" id="cd07771">
    <property type="entry name" value="ASKHA_NBD_FGGY_RhaB-like"/>
    <property type="match status" value="1"/>
</dbReference>
<evidence type="ECO:0000256" key="7">
    <source>
        <dbReference type="ARBA" id="ARBA00023308"/>
    </source>
</evidence>
<dbReference type="InterPro" id="IPR043129">
    <property type="entry name" value="ATPase_NBD"/>
</dbReference>
<dbReference type="STRING" id="1006576.DTL3_1047"/>
<keyword evidence="5" id="KW-0067">ATP-binding</keyword>
<dbReference type="HOGENOM" id="CLU_039395_0_1_0"/>
<name>A0A0C7NKD8_DEFTU</name>
<dbReference type="GO" id="GO:0006071">
    <property type="term" value="P:glycerol metabolic process"/>
    <property type="evidence" value="ECO:0007669"/>
    <property type="project" value="TreeGrafter"/>
</dbReference>
<dbReference type="Proteomes" id="UP000032809">
    <property type="component" value="Chromosome I"/>
</dbReference>
<dbReference type="EC" id="2.7.1.15" evidence="10"/>
<dbReference type="InterPro" id="IPR013449">
    <property type="entry name" value="Rhamnulokinase"/>
</dbReference>
<evidence type="ECO:0000259" key="9">
    <source>
        <dbReference type="Pfam" id="PF02782"/>
    </source>
</evidence>
<dbReference type="InterPro" id="IPR018484">
    <property type="entry name" value="FGGY_N"/>
</dbReference>
<dbReference type="PANTHER" id="PTHR10196">
    <property type="entry name" value="SUGAR KINASE"/>
    <property type="match status" value="1"/>
</dbReference>
<protein>
    <submittedName>
        <fullName evidence="10">Rhamnulokinase</fullName>
        <ecNumber evidence="10">2.7.1.15</ecNumber>
    </submittedName>
</protein>
<dbReference type="Pfam" id="PF02782">
    <property type="entry name" value="FGGY_C"/>
    <property type="match status" value="1"/>
</dbReference>
<dbReference type="SUPFAM" id="SSF53067">
    <property type="entry name" value="Actin-like ATPase domain"/>
    <property type="match status" value="2"/>
</dbReference>
<accession>A0A0C7NKD8</accession>
<keyword evidence="2 10" id="KW-0808">Transferase</keyword>
<dbReference type="PATRIC" id="fig|1006576.9.peg.1039"/>
<dbReference type="PANTHER" id="PTHR10196:SF93">
    <property type="entry name" value="L-RHAMNULOKINASE"/>
    <property type="match status" value="1"/>
</dbReference>
<dbReference type="OrthoDB" id="9761504at2"/>
<proteinExistence type="inferred from homology"/>